<dbReference type="Pfam" id="PF24548">
    <property type="entry name" value="EF_EFCAB10_C"/>
    <property type="match status" value="1"/>
</dbReference>
<reference evidence="3" key="1">
    <citation type="submission" date="2025-08" db="UniProtKB">
        <authorList>
            <consortium name="RefSeq"/>
        </authorList>
    </citation>
    <scope>IDENTIFICATION</scope>
</reference>
<evidence type="ECO:0000259" key="1">
    <source>
        <dbReference type="Pfam" id="PF24548"/>
    </source>
</evidence>
<dbReference type="SUPFAM" id="SSF47391">
    <property type="entry name" value="Dimerization-anchoring domain of cAMP-dependent PK regulatory subunit"/>
    <property type="match status" value="1"/>
</dbReference>
<dbReference type="GeneID" id="105896040"/>
<accession>A0A6P8F116</accession>
<dbReference type="RefSeq" id="XP_031418434.1">
    <property type="nucleotide sequence ID" value="XM_031562574.1"/>
</dbReference>
<dbReference type="Gene3D" id="1.20.890.10">
    <property type="entry name" value="cAMP-dependent protein kinase regulatory subunit, dimerization-anchoring domain"/>
    <property type="match status" value="1"/>
</dbReference>
<dbReference type="Proteomes" id="UP000515152">
    <property type="component" value="Chromosome 3"/>
</dbReference>
<protein>
    <submittedName>
        <fullName evidence="3">EF-hand calcium-binding domain-containing protein 10</fullName>
    </submittedName>
</protein>
<dbReference type="OrthoDB" id="10260455at2759"/>
<feature type="domain" description="EFCAB10 C-terminal EF-hand" evidence="1">
    <location>
        <begin position="66"/>
        <end position="125"/>
    </location>
</feature>
<dbReference type="CDD" id="cd22976">
    <property type="entry name" value="DD_EFCAB10"/>
    <property type="match status" value="1"/>
</dbReference>
<keyword evidence="2" id="KW-1185">Reference proteome</keyword>
<proteinExistence type="predicted"/>
<sequence>MTSPKEVEATEYLKKHKILELMDNLTSMVFFHRPERPREFLIDQLEQLKLSKVSSSVDSPCLFSNANLEAIFGILDPIDHGYITYSQFKEALTTLGIKNINDCPDGFVKDQITKDTFKKEARKALSESSSTFVKGQPVEPTL</sequence>
<gene>
    <name evidence="3" type="primary">si:dkey-42p14.3</name>
</gene>
<dbReference type="KEGG" id="char:105896040"/>
<dbReference type="InterPro" id="IPR049760">
    <property type="entry name" value="DD_EFCAB10"/>
</dbReference>
<dbReference type="PANTHER" id="PTHR21847:SF1">
    <property type="entry name" value="EF-HAND CALCIUM-BINDING DOMAIN-CONTAINING PROTEIN 10"/>
    <property type="match status" value="1"/>
</dbReference>
<name>A0A6P8F116_CLUHA</name>
<organism evidence="2 3">
    <name type="scientific">Clupea harengus</name>
    <name type="common">Atlantic herring</name>
    <dbReference type="NCBI Taxonomy" id="7950"/>
    <lineage>
        <taxon>Eukaryota</taxon>
        <taxon>Metazoa</taxon>
        <taxon>Chordata</taxon>
        <taxon>Craniata</taxon>
        <taxon>Vertebrata</taxon>
        <taxon>Euteleostomi</taxon>
        <taxon>Actinopterygii</taxon>
        <taxon>Neopterygii</taxon>
        <taxon>Teleostei</taxon>
        <taxon>Clupei</taxon>
        <taxon>Clupeiformes</taxon>
        <taxon>Clupeoidei</taxon>
        <taxon>Clupeidae</taxon>
        <taxon>Clupea</taxon>
    </lineage>
</organism>
<evidence type="ECO:0000313" key="3">
    <source>
        <dbReference type="RefSeq" id="XP_031418434.1"/>
    </source>
</evidence>
<evidence type="ECO:0000313" key="2">
    <source>
        <dbReference type="Proteomes" id="UP000515152"/>
    </source>
</evidence>
<dbReference type="InterPro" id="IPR056587">
    <property type="entry name" value="EF_EFCAB10_C"/>
</dbReference>
<dbReference type="InterPro" id="IPR039879">
    <property type="entry name" value="EFC10"/>
</dbReference>
<dbReference type="PANTHER" id="PTHR21847">
    <property type="entry name" value="EF-HAND CALCIUM-BINDING DOMAIN-CONTAINING PROTEIN 10"/>
    <property type="match status" value="1"/>
</dbReference>
<dbReference type="AlphaFoldDB" id="A0A6P8F116"/>